<evidence type="ECO:0000256" key="1">
    <source>
        <dbReference type="SAM" id="Phobius"/>
    </source>
</evidence>
<protein>
    <submittedName>
        <fullName evidence="2">Uncharacterized protein</fullName>
    </submittedName>
</protein>
<reference evidence="2 3" key="1">
    <citation type="journal article" date="2019" name="Emerg. Microbes Infect.">
        <title>Comprehensive subspecies identification of 175 nontuberculous mycobacteria species based on 7547 genomic profiles.</title>
        <authorList>
            <person name="Matsumoto Y."/>
            <person name="Kinjo T."/>
            <person name="Motooka D."/>
            <person name="Nabeya D."/>
            <person name="Jung N."/>
            <person name="Uechi K."/>
            <person name="Horii T."/>
            <person name="Iida T."/>
            <person name="Fujita J."/>
            <person name="Nakamura S."/>
        </authorList>
    </citation>
    <scope>NUCLEOTIDE SEQUENCE [LARGE SCALE GENOMIC DNA]</scope>
    <source>
        <strain evidence="2 3">JCM 12603</strain>
    </source>
</reference>
<keyword evidence="1" id="KW-1133">Transmembrane helix</keyword>
<dbReference type="Proteomes" id="UP000466785">
    <property type="component" value="Chromosome"/>
</dbReference>
<feature type="transmembrane region" description="Helical" evidence="1">
    <location>
        <begin position="47"/>
        <end position="65"/>
    </location>
</feature>
<proteinExistence type="predicted"/>
<evidence type="ECO:0000313" key="3">
    <source>
        <dbReference type="Proteomes" id="UP000466785"/>
    </source>
</evidence>
<dbReference type="RefSeq" id="WP_152519327.1">
    <property type="nucleotide sequence ID" value="NZ_AP022570.1"/>
</dbReference>
<organism evidence="2 3">
    <name type="scientific">Mycolicibacterium poriferae</name>
    <dbReference type="NCBI Taxonomy" id="39694"/>
    <lineage>
        <taxon>Bacteria</taxon>
        <taxon>Bacillati</taxon>
        <taxon>Actinomycetota</taxon>
        <taxon>Actinomycetes</taxon>
        <taxon>Mycobacteriales</taxon>
        <taxon>Mycobacteriaceae</taxon>
        <taxon>Mycolicibacterium</taxon>
    </lineage>
</organism>
<dbReference type="KEGG" id="mpof:MPOR_04710"/>
<feature type="transmembrane region" description="Helical" evidence="1">
    <location>
        <begin position="86"/>
        <end position="109"/>
    </location>
</feature>
<feature type="transmembrane region" description="Helical" evidence="1">
    <location>
        <begin position="24"/>
        <end position="41"/>
    </location>
</feature>
<name>A0A6N4V3D2_9MYCO</name>
<sequence length="110" mass="11701">MKTTPGNLWGDQYPFERNVAQRTMTMLGLAGLFVVTTILLVRADPAHVLGVSLIGAGVLSGLAALSRHRYVQETRLGFVIVQSRGGGFVFGSALVFAVIGVLVALLLVFD</sequence>
<gene>
    <name evidence="2" type="ORF">MPOR_04710</name>
</gene>
<dbReference type="AlphaFoldDB" id="A0A6N4V3D2"/>
<keyword evidence="1" id="KW-0472">Membrane</keyword>
<keyword evidence="3" id="KW-1185">Reference proteome</keyword>
<evidence type="ECO:0000313" key="2">
    <source>
        <dbReference type="EMBL" id="BBX49445.1"/>
    </source>
</evidence>
<dbReference type="EMBL" id="AP022570">
    <property type="protein sequence ID" value="BBX49445.1"/>
    <property type="molecule type" value="Genomic_DNA"/>
</dbReference>
<accession>A0A6N4V3D2</accession>
<keyword evidence="1" id="KW-0812">Transmembrane</keyword>